<sequence>MDIKCLIIDDEALAISVIETHLEEFRNIEVAGVYNNPVDALPDLEKGGIDVIFLDINMPRMSGLEFLKTLPEYPQIILTTAYKEYALESYEFDILDYLVKPIPFSRFLKAINKLRAVLSEKREGVANDFKQDSHLFLKVDKKLVKIYLKDILYIESLKDYIKVTTNEGNYVSHKSISSITEELPEECFVRVHKSYTIAIDKVKLLEGNMIQIQNKRIPIGRNFATNAKQKILKDKGNLLND</sequence>
<dbReference type="SMART" id="SM00850">
    <property type="entry name" value="LytTR"/>
    <property type="match status" value="1"/>
</dbReference>
<dbReference type="SUPFAM" id="SSF52172">
    <property type="entry name" value="CheY-like"/>
    <property type="match status" value="1"/>
</dbReference>
<evidence type="ECO:0000259" key="2">
    <source>
        <dbReference type="PROSITE" id="PS50110"/>
    </source>
</evidence>
<reference evidence="4 5" key="1">
    <citation type="journal article" date="2018" name="Int. J. Syst. Evol. Microbiol.">
        <title>Zhouia spongiae sp. nov., isolated from a marine sponge.</title>
        <authorList>
            <person name="Zhuang L."/>
            <person name="Lin B."/>
            <person name="Qin F."/>
            <person name="Luo L."/>
        </authorList>
    </citation>
    <scope>NUCLEOTIDE SEQUENCE [LARGE SCALE GENOMIC DNA]</scope>
    <source>
        <strain evidence="4 5">HN-Y44</strain>
    </source>
</reference>
<accession>A0ABY3YQZ6</accession>
<dbReference type="GO" id="GO:0003677">
    <property type="term" value="F:DNA binding"/>
    <property type="evidence" value="ECO:0007669"/>
    <property type="project" value="UniProtKB-KW"/>
</dbReference>
<dbReference type="InterPro" id="IPR011006">
    <property type="entry name" value="CheY-like_superfamily"/>
</dbReference>
<evidence type="ECO:0000313" key="4">
    <source>
        <dbReference type="EMBL" id="UNZ00079.1"/>
    </source>
</evidence>
<evidence type="ECO:0000256" key="1">
    <source>
        <dbReference type="PROSITE-ProRule" id="PRU00169"/>
    </source>
</evidence>
<dbReference type="Gene3D" id="2.40.50.1020">
    <property type="entry name" value="LytTr DNA-binding domain"/>
    <property type="match status" value="1"/>
</dbReference>
<gene>
    <name evidence="4" type="ORF">MQE36_06975</name>
</gene>
<dbReference type="PANTHER" id="PTHR37299:SF1">
    <property type="entry name" value="STAGE 0 SPORULATION PROTEIN A HOMOLOG"/>
    <property type="match status" value="1"/>
</dbReference>
<dbReference type="InterPro" id="IPR001789">
    <property type="entry name" value="Sig_transdc_resp-reg_receiver"/>
</dbReference>
<evidence type="ECO:0000259" key="3">
    <source>
        <dbReference type="PROSITE" id="PS50930"/>
    </source>
</evidence>
<dbReference type="InterPro" id="IPR007492">
    <property type="entry name" value="LytTR_DNA-bd_dom"/>
</dbReference>
<feature type="modified residue" description="4-aspartylphosphate" evidence="1">
    <location>
        <position position="55"/>
    </location>
</feature>
<dbReference type="EMBL" id="CP094326">
    <property type="protein sequence ID" value="UNZ00079.1"/>
    <property type="molecule type" value="Genomic_DNA"/>
</dbReference>
<feature type="domain" description="Response regulatory" evidence="2">
    <location>
        <begin position="4"/>
        <end position="115"/>
    </location>
</feature>
<feature type="domain" description="HTH LytTR-type" evidence="3">
    <location>
        <begin position="135"/>
        <end position="233"/>
    </location>
</feature>
<keyword evidence="4" id="KW-0238">DNA-binding</keyword>
<dbReference type="PANTHER" id="PTHR37299">
    <property type="entry name" value="TRANSCRIPTIONAL REGULATOR-RELATED"/>
    <property type="match status" value="1"/>
</dbReference>
<dbReference type="Pfam" id="PF04397">
    <property type="entry name" value="LytTR"/>
    <property type="match status" value="1"/>
</dbReference>
<dbReference type="Proteomes" id="UP000829476">
    <property type="component" value="Chromosome"/>
</dbReference>
<proteinExistence type="predicted"/>
<dbReference type="InterPro" id="IPR046947">
    <property type="entry name" value="LytR-like"/>
</dbReference>
<organism evidence="4 5">
    <name type="scientific">Zhouia spongiae</name>
    <dbReference type="NCBI Taxonomy" id="2202721"/>
    <lineage>
        <taxon>Bacteria</taxon>
        <taxon>Pseudomonadati</taxon>
        <taxon>Bacteroidota</taxon>
        <taxon>Flavobacteriia</taxon>
        <taxon>Flavobacteriales</taxon>
        <taxon>Flavobacteriaceae</taxon>
        <taxon>Zhouia</taxon>
    </lineage>
</organism>
<name>A0ABY3YQZ6_9FLAO</name>
<dbReference type="RefSeq" id="WP_242938446.1">
    <property type="nucleotide sequence ID" value="NZ_CP094326.1"/>
</dbReference>
<dbReference type="PROSITE" id="PS50930">
    <property type="entry name" value="HTH_LYTTR"/>
    <property type="match status" value="1"/>
</dbReference>
<protein>
    <submittedName>
        <fullName evidence="4">LytTR family DNA-binding domain-containing protein</fullName>
    </submittedName>
</protein>
<dbReference type="PROSITE" id="PS50110">
    <property type="entry name" value="RESPONSE_REGULATORY"/>
    <property type="match status" value="1"/>
</dbReference>
<keyword evidence="5" id="KW-1185">Reference proteome</keyword>
<dbReference type="Gene3D" id="3.40.50.2300">
    <property type="match status" value="1"/>
</dbReference>
<keyword evidence="1" id="KW-0597">Phosphoprotein</keyword>
<dbReference type="SMART" id="SM00448">
    <property type="entry name" value="REC"/>
    <property type="match status" value="1"/>
</dbReference>
<evidence type="ECO:0000313" key="5">
    <source>
        <dbReference type="Proteomes" id="UP000829476"/>
    </source>
</evidence>
<dbReference type="Pfam" id="PF00072">
    <property type="entry name" value="Response_reg"/>
    <property type="match status" value="1"/>
</dbReference>